<proteinExistence type="predicted"/>
<keyword evidence="1" id="KW-0539">Nucleus</keyword>
<protein>
    <submittedName>
        <fullName evidence="3">Uncharacterized protein</fullName>
    </submittedName>
</protein>
<sequence>MGYNTGIMLTGPEAGKGLVFVSADAHGRPAARDRKLIRSHVMQGKNTRTRRLPDRFKGPASATAVESQRSQHAGRGNEFSEESYGAQTGHELLNSDTDAVTRMRHSGINPRAANVFTFIKFPEDINSSSRSLLHTYFSYLKDTMYPIGRYSRSDVTSTYWFHWIELDLAYLHSILYTTSFFYDSLKGQKSKRTEYHSYRTIRELNKQLADPTTALTDSTTTVVMGMALIAECFGDIESAHMHIMGLKQIVSLRGGIESFANKPQLQAKLHRTSLVYSICTGANPAFHPYASYFESAFESSPELTRLKSSDVSCFSRSRFVVQALGRRLYGIWKDAQDLSQLINDSHKSGQKIPELSLEELMTSIQSRLLMLEFNNDNMFSELLRMSLLAFLTTVFWSFPGVRFNYPYLANQLRQSYLAFTPTTTEESYIFAWALMVGATSLFHAPDQTWLLQKLRPLIRDNLGRTWFDVQNNLRRIMWIDSIHDVPGREVFNRFL</sequence>
<dbReference type="Pfam" id="PF11951">
    <property type="entry name" value="Fungal_trans_2"/>
    <property type="match status" value="1"/>
</dbReference>
<gene>
    <name evidence="3" type="ORF">BKA59DRAFT_169135</name>
</gene>
<organism evidence="3 4">
    <name type="scientific">Fusarium tricinctum</name>
    <dbReference type="NCBI Taxonomy" id="61284"/>
    <lineage>
        <taxon>Eukaryota</taxon>
        <taxon>Fungi</taxon>
        <taxon>Dikarya</taxon>
        <taxon>Ascomycota</taxon>
        <taxon>Pezizomycotina</taxon>
        <taxon>Sordariomycetes</taxon>
        <taxon>Hypocreomycetidae</taxon>
        <taxon>Hypocreales</taxon>
        <taxon>Nectriaceae</taxon>
        <taxon>Fusarium</taxon>
        <taxon>Fusarium tricinctum species complex</taxon>
    </lineage>
</organism>
<dbReference type="AlphaFoldDB" id="A0A8K0WC47"/>
<evidence type="ECO:0000256" key="1">
    <source>
        <dbReference type="ARBA" id="ARBA00023242"/>
    </source>
</evidence>
<reference evidence="3" key="1">
    <citation type="journal article" date="2021" name="Nat. Commun.">
        <title>Genetic determinants of endophytism in the Arabidopsis root mycobiome.</title>
        <authorList>
            <person name="Mesny F."/>
            <person name="Miyauchi S."/>
            <person name="Thiergart T."/>
            <person name="Pickel B."/>
            <person name="Atanasova L."/>
            <person name="Karlsson M."/>
            <person name="Huettel B."/>
            <person name="Barry K.W."/>
            <person name="Haridas S."/>
            <person name="Chen C."/>
            <person name="Bauer D."/>
            <person name="Andreopoulos W."/>
            <person name="Pangilinan J."/>
            <person name="LaButti K."/>
            <person name="Riley R."/>
            <person name="Lipzen A."/>
            <person name="Clum A."/>
            <person name="Drula E."/>
            <person name="Henrissat B."/>
            <person name="Kohler A."/>
            <person name="Grigoriev I.V."/>
            <person name="Martin F.M."/>
            <person name="Hacquard S."/>
        </authorList>
    </citation>
    <scope>NUCLEOTIDE SEQUENCE</scope>
    <source>
        <strain evidence="3">MPI-SDFR-AT-0068</strain>
    </source>
</reference>
<feature type="region of interest" description="Disordered" evidence="2">
    <location>
        <begin position="45"/>
        <end position="85"/>
    </location>
</feature>
<dbReference type="OrthoDB" id="4158087at2759"/>
<keyword evidence="4" id="KW-1185">Reference proteome</keyword>
<dbReference type="PANTHER" id="PTHR37540">
    <property type="entry name" value="TRANSCRIPTION FACTOR (ACR-2), PUTATIVE-RELATED-RELATED"/>
    <property type="match status" value="1"/>
</dbReference>
<dbReference type="PANTHER" id="PTHR37540:SF5">
    <property type="entry name" value="TRANSCRIPTION FACTOR DOMAIN-CONTAINING PROTEIN"/>
    <property type="match status" value="1"/>
</dbReference>
<dbReference type="InterPro" id="IPR021858">
    <property type="entry name" value="Fun_TF"/>
</dbReference>
<evidence type="ECO:0000256" key="2">
    <source>
        <dbReference type="SAM" id="MobiDB-lite"/>
    </source>
</evidence>
<accession>A0A8K0WC47</accession>
<dbReference type="Proteomes" id="UP000813427">
    <property type="component" value="Unassembled WGS sequence"/>
</dbReference>
<name>A0A8K0WC47_9HYPO</name>
<evidence type="ECO:0000313" key="4">
    <source>
        <dbReference type="Proteomes" id="UP000813427"/>
    </source>
</evidence>
<comment type="caution">
    <text evidence="3">The sequence shown here is derived from an EMBL/GenBank/DDBJ whole genome shotgun (WGS) entry which is preliminary data.</text>
</comment>
<evidence type="ECO:0000313" key="3">
    <source>
        <dbReference type="EMBL" id="KAH7245033.1"/>
    </source>
</evidence>
<dbReference type="EMBL" id="JAGPXF010000004">
    <property type="protein sequence ID" value="KAH7245033.1"/>
    <property type="molecule type" value="Genomic_DNA"/>
</dbReference>